<dbReference type="GO" id="GO:0003676">
    <property type="term" value="F:nucleic acid binding"/>
    <property type="evidence" value="ECO:0007669"/>
    <property type="project" value="InterPro"/>
</dbReference>
<dbReference type="OMA" id="HTSFNIT"/>
<dbReference type="PANTHER" id="PTHR33939:SF1">
    <property type="entry name" value="DUF4371 DOMAIN-CONTAINING PROTEIN"/>
    <property type="match status" value="1"/>
</dbReference>
<dbReference type="KEGG" id="aqu:105312374"/>
<gene>
    <name evidence="1" type="primary">105312374</name>
</gene>
<proteinExistence type="predicted"/>
<evidence type="ECO:0000313" key="1">
    <source>
        <dbReference type="EnsemblMetazoa" id="Aqu2.1.34728_001"/>
    </source>
</evidence>
<dbReference type="InParanoid" id="A0A1X7V3Z8"/>
<keyword evidence="2" id="KW-1185">Reference proteome</keyword>
<name>A0A1X7V3Z8_AMPQE</name>
<dbReference type="EnsemblMetazoa" id="XM_011404967.1">
    <property type="protein sequence ID" value="XP_011403269.1"/>
    <property type="gene ID" value="LOC105312374"/>
</dbReference>
<dbReference type="PANTHER" id="PTHR33939">
    <property type="entry name" value="PROTEIN CBG22215"/>
    <property type="match status" value="1"/>
</dbReference>
<dbReference type="Proteomes" id="UP000007879">
    <property type="component" value="Unassembled WGS sequence"/>
</dbReference>
<dbReference type="InterPro" id="IPR036397">
    <property type="entry name" value="RNaseH_sf"/>
</dbReference>
<dbReference type="Gene3D" id="3.30.420.10">
    <property type="entry name" value="Ribonuclease H-like superfamily/Ribonuclease H"/>
    <property type="match status" value="1"/>
</dbReference>
<protein>
    <recommendedName>
        <fullName evidence="3">Tc1-like transposase DDE domain-containing protein</fullName>
    </recommendedName>
</protein>
<dbReference type="OrthoDB" id="6615737at2759"/>
<accession>A0A1X7V3Z8</accession>
<reference evidence="2" key="1">
    <citation type="journal article" date="2010" name="Nature">
        <title>The Amphimedon queenslandica genome and the evolution of animal complexity.</title>
        <authorList>
            <person name="Srivastava M."/>
            <person name="Simakov O."/>
            <person name="Chapman J."/>
            <person name="Fahey B."/>
            <person name="Gauthier M.E."/>
            <person name="Mitros T."/>
            <person name="Richards G.S."/>
            <person name="Conaco C."/>
            <person name="Dacre M."/>
            <person name="Hellsten U."/>
            <person name="Larroux C."/>
            <person name="Putnam N.H."/>
            <person name="Stanke M."/>
            <person name="Adamska M."/>
            <person name="Darling A."/>
            <person name="Degnan S.M."/>
            <person name="Oakley T.H."/>
            <person name="Plachetzki D.C."/>
            <person name="Zhai Y."/>
            <person name="Adamski M."/>
            <person name="Calcino A."/>
            <person name="Cummins S.F."/>
            <person name="Goodstein D.M."/>
            <person name="Harris C."/>
            <person name="Jackson D.J."/>
            <person name="Leys S.P."/>
            <person name="Shu S."/>
            <person name="Woodcroft B.J."/>
            <person name="Vervoort M."/>
            <person name="Kosik K.S."/>
            <person name="Manning G."/>
            <person name="Degnan B.M."/>
            <person name="Rokhsar D.S."/>
        </authorList>
    </citation>
    <scope>NUCLEOTIDE SEQUENCE [LARGE SCALE GENOMIC DNA]</scope>
</reference>
<dbReference type="AlphaFoldDB" id="A0A1X7V3Z8"/>
<evidence type="ECO:0008006" key="3">
    <source>
        <dbReference type="Google" id="ProtNLM"/>
    </source>
</evidence>
<organism evidence="1">
    <name type="scientific">Amphimedon queenslandica</name>
    <name type="common">Sponge</name>
    <dbReference type="NCBI Taxonomy" id="400682"/>
    <lineage>
        <taxon>Eukaryota</taxon>
        <taxon>Metazoa</taxon>
        <taxon>Porifera</taxon>
        <taxon>Demospongiae</taxon>
        <taxon>Heteroscleromorpha</taxon>
        <taxon>Haplosclerida</taxon>
        <taxon>Niphatidae</taxon>
        <taxon>Amphimedon</taxon>
    </lineage>
</organism>
<reference evidence="1" key="2">
    <citation type="submission" date="2017-05" db="UniProtKB">
        <authorList>
            <consortium name="EnsemblMetazoa"/>
        </authorList>
    </citation>
    <scope>IDENTIFICATION</scope>
</reference>
<evidence type="ECO:0000313" key="2">
    <source>
        <dbReference type="Proteomes" id="UP000007879"/>
    </source>
</evidence>
<sequence>MDIALYHSKSFEPLPIFHCRNGDMIIWLKTKGIPLSAKCIKQNLYPIVKKHKEKYRKYVTDEMTNTARNEVVRLTPYHCELNPIEMAWLQVKHYEKTHNTEFTPDALQRLVTQEFAQVATKRWASLTKDTQGKVQDLYFIADRLQNWKQVKEFVIHVGQMMMKVIQMKKTVPSVIMILMMKEYEEVQ</sequence>
<dbReference type="EnsemblMetazoa" id="Aqu2.1.34728_001">
    <property type="protein sequence ID" value="Aqu2.1.34728_001"/>
    <property type="gene ID" value="Aqu2.1.34728"/>
</dbReference>